<dbReference type="Proteomes" id="UP000326241">
    <property type="component" value="Unassembled WGS sequence"/>
</dbReference>
<protein>
    <submittedName>
        <fullName evidence="2">Uncharacterized protein</fullName>
    </submittedName>
</protein>
<name>A0A5E6R5X4_PSEFL</name>
<dbReference type="EMBL" id="CABVGZ010000010">
    <property type="protein sequence ID" value="VVM63370.1"/>
    <property type="molecule type" value="Genomic_DNA"/>
</dbReference>
<proteinExistence type="predicted"/>
<reference evidence="2 3" key="1">
    <citation type="submission" date="2019-09" db="EMBL/GenBank/DDBJ databases">
        <authorList>
            <person name="Chandra G."/>
            <person name="Truman W A."/>
        </authorList>
    </citation>
    <scope>NUCLEOTIDE SEQUENCE [LARGE SCALE GENOMIC DNA]</scope>
    <source>
        <strain evidence="2">PS624</strain>
    </source>
</reference>
<gene>
    <name evidence="2" type="ORF">PS624_01422</name>
</gene>
<organism evidence="2 3">
    <name type="scientific">Pseudomonas fluorescens</name>
    <dbReference type="NCBI Taxonomy" id="294"/>
    <lineage>
        <taxon>Bacteria</taxon>
        <taxon>Pseudomonadati</taxon>
        <taxon>Pseudomonadota</taxon>
        <taxon>Gammaproteobacteria</taxon>
        <taxon>Pseudomonadales</taxon>
        <taxon>Pseudomonadaceae</taxon>
        <taxon>Pseudomonas</taxon>
    </lineage>
</organism>
<evidence type="ECO:0000256" key="1">
    <source>
        <dbReference type="SAM" id="MobiDB-lite"/>
    </source>
</evidence>
<dbReference type="AlphaFoldDB" id="A0A5E6R5X4"/>
<sequence>MQNDFLLNAHQLGVADFHTQVTTGNHHRVGCLDQAVEGFVVGHGFSAFDLRYQPGSTAGFVAQLTGVFHVGSVTREGHREVVDFHFGGELDVGLVFFSQGRCGQAATATVDAFVVGQRAADGHGAMQFCCGGGINAHHHTAVVEQQLVAHAAVLDQIRVVDADHLLVAFGQRMAGGEGERVTDLQLDLLVGEFGDTDFRALQVTQQGDEATVLGSQVTHQLRASLVLVGGAVGEVQTGNVQTSQNQLFENFRRVTGRAKGSDDFGTTDGHAKTPEFKR</sequence>
<feature type="region of interest" description="Disordered" evidence="1">
    <location>
        <begin position="259"/>
        <end position="278"/>
    </location>
</feature>
<feature type="compositionally biased region" description="Basic and acidic residues" evidence="1">
    <location>
        <begin position="269"/>
        <end position="278"/>
    </location>
</feature>
<evidence type="ECO:0000313" key="3">
    <source>
        <dbReference type="Proteomes" id="UP000326241"/>
    </source>
</evidence>
<evidence type="ECO:0000313" key="2">
    <source>
        <dbReference type="EMBL" id="VVM63370.1"/>
    </source>
</evidence>
<accession>A0A5E6R5X4</accession>